<keyword evidence="3 8" id="KW-0812">Transmembrane</keyword>
<dbReference type="InterPro" id="IPR003439">
    <property type="entry name" value="ABC_transporter-like_ATP-bd"/>
</dbReference>
<proteinExistence type="predicted"/>
<dbReference type="InterPro" id="IPR017871">
    <property type="entry name" value="ABC_transporter-like_CS"/>
</dbReference>
<keyword evidence="4" id="KW-0547">Nucleotide-binding</keyword>
<evidence type="ECO:0000313" key="10">
    <source>
        <dbReference type="EMBL" id="EJW02858.1"/>
    </source>
</evidence>
<dbReference type="InterPro" id="IPR027417">
    <property type="entry name" value="P-loop_NTPase"/>
</dbReference>
<dbReference type="VEuPathDB" id="MicrosporidiaDB:EDEG_02738"/>
<feature type="domain" description="ABC transporter" evidence="9">
    <location>
        <begin position="8"/>
        <end position="371"/>
    </location>
</feature>
<dbReference type="STRING" id="1003232.J8ZT59"/>
<gene>
    <name evidence="10" type="ORF">EDEG_02738</name>
</gene>
<dbReference type="PROSITE" id="PS00211">
    <property type="entry name" value="ABC_TRANSPORTER_1"/>
    <property type="match status" value="1"/>
</dbReference>
<dbReference type="InterPro" id="IPR003593">
    <property type="entry name" value="AAA+_ATPase"/>
</dbReference>
<dbReference type="EMBL" id="AFBI03000053">
    <property type="protein sequence ID" value="EJW02858.1"/>
    <property type="molecule type" value="Genomic_DNA"/>
</dbReference>
<feature type="transmembrane region" description="Helical" evidence="8">
    <location>
        <begin position="736"/>
        <end position="762"/>
    </location>
</feature>
<evidence type="ECO:0000256" key="1">
    <source>
        <dbReference type="ARBA" id="ARBA00004141"/>
    </source>
</evidence>
<dbReference type="PROSITE" id="PS50893">
    <property type="entry name" value="ABC_TRANSPORTER_2"/>
    <property type="match status" value="1"/>
</dbReference>
<comment type="caution">
    <text evidence="10">The sequence shown here is derived from an EMBL/GenBank/DDBJ whole genome shotgun (WGS) entry which is preliminary data.</text>
</comment>
<reference evidence="10 11" key="1">
    <citation type="submission" date="2011-08" db="EMBL/GenBank/DDBJ databases">
        <authorList>
            <person name="Liu Z.J."/>
            <person name="Shi F.L."/>
            <person name="Lu J.Q."/>
            <person name="Li M."/>
            <person name="Wang Z.L."/>
        </authorList>
    </citation>
    <scope>NUCLEOTIDE SEQUENCE [LARGE SCALE GENOMIC DNA]</scope>
    <source>
        <strain evidence="10 11">USNM 41457</strain>
    </source>
</reference>
<name>J8ZT59_EDHAE</name>
<comment type="subcellular location">
    <subcellularLocation>
        <location evidence="1">Membrane</location>
        <topology evidence="1">Multi-pass membrane protein</topology>
    </subcellularLocation>
</comment>
<dbReference type="Proteomes" id="UP000003163">
    <property type="component" value="Unassembled WGS sequence"/>
</dbReference>
<accession>J8ZT59</accession>
<evidence type="ECO:0000259" key="9">
    <source>
        <dbReference type="PROSITE" id="PS50893"/>
    </source>
</evidence>
<dbReference type="GO" id="GO:0016020">
    <property type="term" value="C:membrane"/>
    <property type="evidence" value="ECO:0007669"/>
    <property type="project" value="UniProtKB-SubCell"/>
</dbReference>
<dbReference type="SMART" id="SM00382">
    <property type="entry name" value="AAA"/>
    <property type="match status" value="1"/>
</dbReference>
<evidence type="ECO:0000256" key="5">
    <source>
        <dbReference type="ARBA" id="ARBA00022840"/>
    </source>
</evidence>
<evidence type="ECO:0000256" key="8">
    <source>
        <dbReference type="SAM" id="Phobius"/>
    </source>
</evidence>
<protein>
    <recommendedName>
        <fullName evidence="9">ABC transporter domain-containing protein</fullName>
    </recommendedName>
</protein>
<dbReference type="SUPFAM" id="SSF52540">
    <property type="entry name" value="P-loop containing nucleoside triphosphate hydrolases"/>
    <property type="match status" value="1"/>
</dbReference>
<evidence type="ECO:0000256" key="2">
    <source>
        <dbReference type="ARBA" id="ARBA00022448"/>
    </source>
</evidence>
<dbReference type="PANTHER" id="PTHR48041:SF139">
    <property type="entry name" value="PROTEIN SCARLET"/>
    <property type="match status" value="1"/>
</dbReference>
<feature type="transmembrane region" description="Helical" evidence="8">
    <location>
        <begin position="521"/>
        <end position="543"/>
    </location>
</feature>
<dbReference type="AlphaFoldDB" id="J8ZT59"/>
<sequence>MDRTNLKLTWMNLSLKHGNKFILKNESGEIKPRTLNALLGTSGAGKTSLMNGLSGRIDPTISLKGEILINGKIRDKEKWAKTIAYVEQFFHAYSNQTVYETIYFSAKMRSINSNVFSLNGYRSIITSENNLISCQNSYLIDNENKIEKSNNLLESNKSIKLNTSIKKQKEDVKIEMEYVYEDSLSSLKSTQNLFSDTFKADLATSKKSTTLTKNKNEEILKTSHCEKKIIDKRESQNKINDSEEKLLKKHVNSIIEKLGLSSVKNHRLCQISGGEFKRVSIGVELIGNPSIIFLDEPTSGLDSFNALNIVKLLKRLAQEGKTILMTIHQPSNLIAQIFDCFFIMTKGSSIFQGSYDECVQFFKDNGYNLPENTNPFDYFLDLISVDTTSEEKTKGSIERIENLKNSWKTYSKRRLLKEDEILINQINDILDKKNNFNKGTSLENILHEATYRKIVNENNKNVAITLKPPVDAHESATYSLIKNKKLLKNVKKFIRMIFTWFITFKYLFIRNLKDIWRDHRYLKILAAQKIIFLMLLGFTFWNLPYTEEAIQSRNGVIFFILNNSLFGTAGPLLGLFPLEKRIINRERKSAMYDGFSAYLAKYLVLNIYNCIFSGVYIAIIYWMVNFNPNFGRFLIFLIIQISVIFFSISMGLTIGTFSPTEKFAQVTGTTLLIFFILYGGGVSHPNTIPKALRWLLWMSPVSYAYKSILQNQFHGMVFGNLDGEEAVYQFGQSHPNMWYCILCLWGLTTMWIVIGALALHYVTRISIKI</sequence>
<dbReference type="GO" id="GO:0005524">
    <property type="term" value="F:ATP binding"/>
    <property type="evidence" value="ECO:0007669"/>
    <property type="project" value="UniProtKB-KW"/>
</dbReference>
<evidence type="ECO:0000313" key="11">
    <source>
        <dbReference type="Proteomes" id="UP000003163"/>
    </source>
</evidence>
<dbReference type="Pfam" id="PF00005">
    <property type="entry name" value="ABC_tran"/>
    <property type="match status" value="1"/>
</dbReference>
<keyword evidence="11" id="KW-1185">Reference proteome</keyword>
<evidence type="ECO:0000256" key="6">
    <source>
        <dbReference type="ARBA" id="ARBA00022989"/>
    </source>
</evidence>
<keyword evidence="2" id="KW-0813">Transport</keyword>
<feature type="transmembrane region" description="Helical" evidence="8">
    <location>
        <begin position="555"/>
        <end position="578"/>
    </location>
</feature>
<dbReference type="PANTHER" id="PTHR48041">
    <property type="entry name" value="ABC TRANSPORTER G FAMILY MEMBER 28"/>
    <property type="match status" value="1"/>
</dbReference>
<feature type="transmembrane region" description="Helical" evidence="8">
    <location>
        <begin position="630"/>
        <end position="651"/>
    </location>
</feature>
<feature type="transmembrane region" description="Helical" evidence="8">
    <location>
        <begin position="493"/>
        <end position="509"/>
    </location>
</feature>
<feature type="transmembrane region" description="Helical" evidence="8">
    <location>
        <begin position="599"/>
        <end position="624"/>
    </location>
</feature>
<dbReference type="GO" id="GO:0140359">
    <property type="term" value="F:ABC-type transporter activity"/>
    <property type="evidence" value="ECO:0007669"/>
    <property type="project" value="InterPro"/>
</dbReference>
<dbReference type="InParanoid" id="J8ZT59"/>
<dbReference type="HOGENOM" id="CLU_000604_57_9_1"/>
<keyword evidence="6 8" id="KW-1133">Transmembrane helix</keyword>
<dbReference type="InterPro" id="IPR050352">
    <property type="entry name" value="ABCG_transporters"/>
</dbReference>
<feature type="transmembrane region" description="Helical" evidence="8">
    <location>
        <begin position="663"/>
        <end position="681"/>
    </location>
</feature>
<evidence type="ECO:0000256" key="7">
    <source>
        <dbReference type="ARBA" id="ARBA00023136"/>
    </source>
</evidence>
<keyword evidence="5" id="KW-0067">ATP-binding</keyword>
<reference evidence="11" key="2">
    <citation type="submission" date="2015-07" db="EMBL/GenBank/DDBJ databases">
        <title>Contrasting host-pathogen interactions and genome evolution in two generalist and specialist microsporidian pathogens of mosquitoes.</title>
        <authorList>
            <consortium name="The Broad Institute Genomics Platform"/>
            <consortium name="The Broad Institute Genome Sequencing Center for Infectious Disease"/>
            <person name="Cuomo C.A."/>
            <person name="Sanscrainte N.D."/>
            <person name="Goldberg J.M."/>
            <person name="Heiman D."/>
            <person name="Young S."/>
            <person name="Zeng Q."/>
            <person name="Becnel J.J."/>
            <person name="Birren B.W."/>
        </authorList>
    </citation>
    <scope>NUCLEOTIDE SEQUENCE [LARGE SCALE GENOMIC DNA]</scope>
    <source>
        <strain evidence="11">USNM 41457</strain>
    </source>
</reference>
<evidence type="ECO:0000256" key="3">
    <source>
        <dbReference type="ARBA" id="ARBA00022692"/>
    </source>
</evidence>
<dbReference type="OrthoDB" id="2196280at2759"/>
<evidence type="ECO:0000256" key="4">
    <source>
        <dbReference type="ARBA" id="ARBA00022741"/>
    </source>
</evidence>
<dbReference type="InterPro" id="IPR013525">
    <property type="entry name" value="ABC2_TM"/>
</dbReference>
<dbReference type="Gene3D" id="3.40.50.300">
    <property type="entry name" value="P-loop containing nucleotide triphosphate hydrolases"/>
    <property type="match status" value="2"/>
</dbReference>
<dbReference type="Pfam" id="PF01061">
    <property type="entry name" value="ABC2_membrane"/>
    <property type="match status" value="1"/>
</dbReference>
<dbReference type="OMA" id="WWKQFWL"/>
<organism evidence="10 11">
    <name type="scientific">Edhazardia aedis (strain USNM 41457)</name>
    <name type="common">Microsporidian parasite</name>
    <dbReference type="NCBI Taxonomy" id="1003232"/>
    <lineage>
        <taxon>Eukaryota</taxon>
        <taxon>Fungi</taxon>
        <taxon>Fungi incertae sedis</taxon>
        <taxon>Microsporidia</taxon>
        <taxon>Edhazardia</taxon>
    </lineage>
</organism>
<keyword evidence="7 8" id="KW-0472">Membrane</keyword>
<dbReference type="GO" id="GO:0016887">
    <property type="term" value="F:ATP hydrolysis activity"/>
    <property type="evidence" value="ECO:0007669"/>
    <property type="project" value="InterPro"/>
</dbReference>